<accession>M2RFI0</accession>
<keyword evidence="1" id="KW-0812">Transmembrane</keyword>
<evidence type="ECO:0000259" key="2">
    <source>
        <dbReference type="Pfam" id="PF20153"/>
    </source>
</evidence>
<dbReference type="HOGENOM" id="CLU_533155_0_0_1"/>
<dbReference type="AlphaFoldDB" id="M2RFI0"/>
<sequence length="511" mass="57313">MLQPTAPDPSLQLLAQLSSQLVDISRALGSPSTTASPTMPPNGSGIPWTAIFINITFFSSLILSLSVAIKGILLKQWLAHNRSSHDSDPRRRARIWYLRQKGWKQFHVNEMLADLPYIMEESVVLFLIGLTTLLWTLDTWTALCCMIFIVQIFAMIAWTLLAPSMDRLCPFKSPQSWMVYNIAAYLSLIPRDVNYFKFELRKMSLIDRMNRVLLGLQNFTPPQWHHYEVRVLRDTLAERRTTDYDADLLIAADASLTDNTFLDDVVRPCLHGLDSDSAVHAFVAIAGRRAESTLNKSLWKHAAMNEEMSLLAHIGIDLLSRMSKTDAGQIEVVHGLLQGLVDGRQVPSDVFARALEVYSDMSQLESMRGAVRHLLENTDVKDTGYSEIAGCMPKVLALKDGFALYLYYTIVLGYMPLGDNLSQPESHTVHTLLAGLTSVLTDRCAEVRWSEVESGMREAMAKDSGKLLSTLDVIKRRHPDVLDASQWEHLEEGRVHLLESQSSTGVLLGKC</sequence>
<evidence type="ECO:0000313" key="4">
    <source>
        <dbReference type="Proteomes" id="UP000016930"/>
    </source>
</evidence>
<name>M2RFI0_CERS8</name>
<gene>
    <name evidence="3" type="ORF">CERSUDRAFT_124152</name>
</gene>
<organism evidence="3 4">
    <name type="scientific">Ceriporiopsis subvermispora (strain B)</name>
    <name type="common">White-rot fungus</name>
    <name type="synonym">Gelatoporia subvermispora</name>
    <dbReference type="NCBI Taxonomy" id="914234"/>
    <lineage>
        <taxon>Eukaryota</taxon>
        <taxon>Fungi</taxon>
        <taxon>Dikarya</taxon>
        <taxon>Basidiomycota</taxon>
        <taxon>Agaricomycotina</taxon>
        <taxon>Agaricomycetes</taxon>
        <taxon>Polyporales</taxon>
        <taxon>Gelatoporiaceae</taxon>
        <taxon>Gelatoporia</taxon>
    </lineage>
</organism>
<keyword evidence="4" id="KW-1185">Reference proteome</keyword>
<keyword evidence="1" id="KW-1133">Transmembrane helix</keyword>
<dbReference type="InterPro" id="IPR045338">
    <property type="entry name" value="DUF6535"/>
</dbReference>
<proteinExistence type="predicted"/>
<feature type="transmembrane region" description="Helical" evidence="1">
    <location>
        <begin position="140"/>
        <end position="162"/>
    </location>
</feature>
<feature type="transmembrane region" description="Helical" evidence="1">
    <location>
        <begin position="46"/>
        <end position="73"/>
    </location>
</feature>
<keyword evidence="1" id="KW-0472">Membrane</keyword>
<evidence type="ECO:0000313" key="3">
    <source>
        <dbReference type="EMBL" id="EMD37217.1"/>
    </source>
</evidence>
<dbReference type="Pfam" id="PF20153">
    <property type="entry name" value="DUF6535"/>
    <property type="match status" value="1"/>
</dbReference>
<reference evidence="3 4" key="1">
    <citation type="journal article" date="2012" name="Proc. Natl. Acad. Sci. U.S.A.">
        <title>Comparative genomics of Ceriporiopsis subvermispora and Phanerochaete chrysosporium provide insight into selective ligninolysis.</title>
        <authorList>
            <person name="Fernandez-Fueyo E."/>
            <person name="Ruiz-Duenas F.J."/>
            <person name="Ferreira P."/>
            <person name="Floudas D."/>
            <person name="Hibbett D.S."/>
            <person name="Canessa P."/>
            <person name="Larrondo L.F."/>
            <person name="James T.Y."/>
            <person name="Seelenfreund D."/>
            <person name="Lobos S."/>
            <person name="Polanco R."/>
            <person name="Tello M."/>
            <person name="Honda Y."/>
            <person name="Watanabe T."/>
            <person name="Watanabe T."/>
            <person name="Ryu J.S."/>
            <person name="Kubicek C.P."/>
            <person name="Schmoll M."/>
            <person name="Gaskell J."/>
            <person name="Hammel K.E."/>
            <person name="St John F.J."/>
            <person name="Vanden Wymelenberg A."/>
            <person name="Sabat G."/>
            <person name="Splinter BonDurant S."/>
            <person name="Syed K."/>
            <person name="Yadav J.S."/>
            <person name="Doddapaneni H."/>
            <person name="Subramanian V."/>
            <person name="Lavin J.L."/>
            <person name="Oguiza J.A."/>
            <person name="Perez G."/>
            <person name="Pisabarro A.G."/>
            <person name="Ramirez L."/>
            <person name="Santoyo F."/>
            <person name="Master E."/>
            <person name="Coutinho P.M."/>
            <person name="Henrissat B."/>
            <person name="Lombard V."/>
            <person name="Magnuson J.K."/>
            <person name="Kuees U."/>
            <person name="Hori C."/>
            <person name="Igarashi K."/>
            <person name="Samejima M."/>
            <person name="Held B.W."/>
            <person name="Barry K.W."/>
            <person name="LaButti K.M."/>
            <person name="Lapidus A."/>
            <person name="Lindquist E.A."/>
            <person name="Lucas S.M."/>
            <person name="Riley R."/>
            <person name="Salamov A.A."/>
            <person name="Hoffmeister D."/>
            <person name="Schwenk D."/>
            <person name="Hadar Y."/>
            <person name="Yarden O."/>
            <person name="de Vries R.P."/>
            <person name="Wiebenga A."/>
            <person name="Stenlid J."/>
            <person name="Eastwood D."/>
            <person name="Grigoriev I.V."/>
            <person name="Berka R.M."/>
            <person name="Blanchette R.A."/>
            <person name="Kersten P."/>
            <person name="Martinez A.T."/>
            <person name="Vicuna R."/>
            <person name="Cullen D."/>
        </authorList>
    </citation>
    <scope>NUCLEOTIDE SEQUENCE [LARGE SCALE GENOMIC DNA]</scope>
    <source>
        <strain evidence="3 4">B</strain>
    </source>
</reference>
<dbReference type="Proteomes" id="UP000016930">
    <property type="component" value="Unassembled WGS sequence"/>
</dbReference>
<dbReference type="EMBL" id="KB445797">
    <property type="protein sequence ID" value="EMD37217.1"/>
    <property type="molecule type" value="Genomic_DNA"/>
</dbReference>
<evidence type="ECO:0000256" key="1">
    <source>
        <dbReference type="SAM" id="Phobius"/>
    </source>
</evidence>
<protein>
    <recommendedName>
        <fullName evidence="2">DUF6535 domain-containing protein</fullName>
    </recommendedName>
</protein>
<feature type="domain" description="DUF6535" evidence="2">
    <location>
        <begin position="1"/>
        <end position="136"/>
    </location>
</feature>